<keyword evidence="9" id="KW-1185">Reference proteome</keyword>
<evidence type="ECO:0000256" key="2">
    <source>
        <dbReference type="ARBA" id="ARBA00009399"/>
    </source>
</evidence>
<dbReference type="RefSeq" id="WP_243649544.1">
    <property type="nucleotide sequence ID" value="NZ_SLXV01000046.1"/>
</dbReference>
<organism evidence="8 9">
    <name type="scientific">Baia soyae</name>
    <dbReference type="NCBI Taxonomy" id="1544746"/>
    <lineage>
        <taxon>Bacteria</taxon>
        <taxon>Bacillati</taxon>
        <taxon>Bacillota</taxon>
        <taxon>Bacilli</taxon>
        <taxon>Bacillales</taxon>
        <taxon>Thermoactinomycetaceae</taxon>
        <taxon>Baia</taxon>
    </lineage>
</organism>
<dbReference type="PANTHER" id="PTHR38459">
    <property type="entry name" value="PROPHAGE BACTOPRENOL-LINKED GLUCOSE TRANSLOCASE HOMOLOG"/>
    <property type="match status" value="1"/>
</dbReference>
<dbReference type="GO" id="GO:0005886">
    <property type="term" value="C:plasma membrane"/>
    <property type="evidence" value="ECO:0007669"/>
    <property type="project" value="TreeGrafter"/>
</dbReference>
<keyword evidence="5 6" id="KW-0472">Membrane</keyword>
<dbReference type="GO" id="GO:0000271">
    <property type="term" value="P:polysaccharide biosynthetic process"/>
    <property type="evidence" value="ECO:0007669"/>
    <property type="project" value="InterPro"/>
</dbReference>
<comment type="caution">
    <text evidence="8">The sequence shown here is derived from an EMBL/GenBank/DDBJ whole genome shotgun (WGS) entry which is preliminary data.</text>
</comment>
<dbReference type="Pfam" id="PF04138">
    <property type="entry name" value="GtrA_DPMS_TM"/>
    <property type="match status" value="1"/>
</dbReference>
<feature type="transmembrane region" description="Helical" evidence="6">
    <location>
        <begin position="7"/>
        <end position="27"/>
    </location>
</feature>
<sequence length="130" mass="15074">MDKRQVIRFIIVGVVNTVHFNLLYLIMYRFFSWGYYVSFVLAFLISMVGSFFMNSFYTYRVKPTWKKFIQFPMTNVVNFVITAVGVYVLGDLLGWNKTISPFLASLIAIPFTFIISKKILVTEPDKGGRV</sequence>
<protein>
    <submittedName>
        <fullName evidence="8">Putative flippase GtrA</fullName>
    </submittedName>
</protein>
<accession>A0A4R2RXJ9</accession>
<gene>
    <name evidence="8" type="ORF">EDD57_14618</name>
</gene>
<evidence type="ECO:0000256" key="5">
    <source>
        <dbReference type="ARBA" id="ARBA00023136"/>
    </source>
</evidence>
<dbReference type="InterPro" id="IPR007267">
    <property type="entry name" value="GtrA_DPMS_TM"/>
</dbReference>
<feature type="domain" description="GtrA/DPMS transmembrane" evidence="7">
    <location>
        <begin position="8"/>
        <end position="119"/>
    </location>
</feature>
<feature type="transmembrane region" description="Helical" evidence="6">
    <location>
        <begin position="33"/>
        <end position="56"/>
    </location>
</feature>
<comment type="similarity">
    <text evidence="2">Belongs to the GtrA family.</text>
</comment>
<evidence type="ECO:0000313" key="9">
    <source>
        <dbReference type="Proteomes" id="UP000294746"/>
    </source>
</evidence>
<evidence type="ECO:0000256" key="4">
    <source>
        <dbReference type="ARBA" id="ARBA00022989"/>
    </source>
</evidence>
<evidence type="ECO:0000256" key="6">
    <source>
        <dbReference type="SAM" id="Phobius"/>
    </source>
</evidence>
<reference evidence="8 9" key="1">
    <citation type="submission" date="2019-03" db="EMBL/GenBank/DDBJ databases">
        <title>Genomic Encyclopedia of Type Strains, Phase IV (KMG-IV): sequencing the most valuable type-strain genomes for metagenomic binning, comparative biology and taxonomic classification.</title>
        <authorList>
            <person name="Goeker M."/>
        </authorList>
    </citation>
    <scope>NUCLEOTIDE SEQUENCE [LARGE SCALE GENOMIC DNA]</scope>
    <source>
        <strain evidence="8 9">DSM 46831</strain>
    </source>
</reference>
<dbReference type="Proteomes" id="UP000294746">
    <property type="component" value="Unassembled WGS sequence"/>
</dbReference>
<dbReference type="InterPro" id="IPR051401">
    <property type="entry name" value="GtrA_CellWall_Glycosyl"/>
</dbReference>
<feature type="transmembrane region" description="Helical" evidence="6">
    <location>
        <begin position="68"/>
        <end position="90"/>
    </location>
</feature>
<evidence type="ECO:0000259" key="7">
    <source>
        <dbReference type="Pfam" id="PF04138"/>
    </source>
</evidence>
<keyword evidence="4 6" id="KW-1133">Transmembrane helix</keyword>
<dbReference type="EMBL" id="SLXV01000046">
    <property type="protein sequence ID" value="TCP63845.1"/>
    <property type="molecule type" value="Genomic_DNA"/>
</dbReference>
<proteinExistence type="inferred from homology"/>
<dbReference type="PANTHER" id="PTHR38459:SF1">
    <property type="entry name" value="PROPHAGE BACTOPRENOL-LINKED GLUCOSE TRANSLOCASE HOMOLOG"/>
    <property type="match status" value="1"/>
</dbReference>
<comment type="subcellular location">
    <subcellularLocation>
        <location evidence="1">Membrane</location>
        <topology evidence="1">Multi-pass membrane protein</topology>
    </subcellularLocation>
</comment>
<dbReference type="AlphaFoldDB" id="A0A4R2RXJ9"/>
<evidence type="ECO:0000256" key="1">
    <source>
        <dbReference type="ARBA" id="ARBA00004141"/>
    </source>
</evidence>
<name>A0A4R2RXJ9_9BACL</name>
<feature type="transmembrane region" description="Helical" evidence="6">
    <location>
        <begin position="102"/>
        <end position="120"/>
    </location>
</feature>
<evidence type="ECO:0000256" key="3">
    <source>
        <dbReference type="ARBA" id="ARBA00022692"/>
    </source>
</evidence>
<keyword evidence="3 6" id="KW-0812">Transmembrane</keyword>
<evidence type="ECO:0000313" key="8">
    <source>
        <dbReference type="EMBL" id="TCP63845.1"/>
    </source>
</evidence>